<organism evidence="2">
    <name type="scientific">Arundo donax</name>
    <name type="common">Giant reed</name>
    <name type="synonym">Donax arundinaceus</name>
    <dbReference type="NCBI Taxonomy" id="35708"/>
    <lineage>
        <taxon>Eukaryota</taxon>
        <taxon>Viridiplantae</taxon>
        <taxon>Streptophyta</taxon>
        <taxon>Embryophyta</taxon>
        <taxon>Tracheophyta</taxon>
        <taxon>Spermatophyta</taxon>
        <taxon>Magnoliopsida</taxon>
        <taxon>Liliopsida</taxon>
        <taxon>Poales</taxon>
        <taxon>Poaceae</taxon>
        <taxon>PACMAD clade</taxon>
        <taxon>Arundinoideae</taxon>
        <taxon>Arundineae</taxon>
        <taxon>Arundo</taxon>
    </lineage>
</organism>
<evidence type="ECO:0000256" key="1">
    <source>
        <dbReference type="SAM" id="MobiDB-lite"/>
    </source>
</evidence>
<sequence length="88" mass="8985">MSVAGSPNSLLAMGSSFPYGTTWISTAPAGRNTAFVSPAPWMPSSTSNVFTTRACSSTRASPGGSTTTTLNPTASAARTSSCSFTNRR</sequence>
<reference evidence="2" key="1">
    <citation type="submission" date="2014-09" db="EMBL/GenBank/DDBJ databases">
        <authorList>
            <person name="Magalhaes I.L.F."/>
            <person name="Oliveira U."/>
            <person name="Santos F.R."/>
            <person name="Vidigal T.H.D.A."/>
            <person name="Brescovit A.D."/>
            <person name="Santos A.J."/>
        </authorList>
    </citation>
    <scope>NUCLEOTIDE SEQUENCE</scope>
    <source>
        <tissue evidence="2">Shoot tissue taken approximately 20 cm above the soil surface</tissue>
    </source>
</reference>
<dbReference type="EMBL" id="GBRH01185256">
    <property type="protein sequence ID" value="JAE12640.1"/>
    <property type="molecule type" value="Transcribed_RNA"/>
</dbReference>
<protein>
    <submittedName>
        <fullName evidence="2">Uncharacterized protein</fullName>
    </submittedName>
</protein>
<reference evidence="2" key="2">
    <citation type="journal article" date="2015" name="Data Brief">
        <title>Shoot transcriptome of the giant reed, Arundo donax.</title>
        <authorList>
            <person name="Barrero R.A."/>
            <person name="Guerrero F.D."/>
            <person name="Moolhuijzen P."/>
            <person name="Goolsby J.A."/>
            <person name="Tidwell J."/>
            <person name="Bellgard S.E."/>
            <person name="Bellgard M.I."/>
        </authorList>
    </citation>
    <scope>NUCLEOTIDE SEQUENCE</scope>
    <source>
        <tissue evidence="2">Shoot tissue taken approximately 20 cm above the soil surface</tissue>
    </source>
</reference>
<evidence type="ECO:0000313" key="2">
    <source>
        <dbReference type="EMBL" id="JAE12640.1"/>
    </source>
</evidence>
<dbReference type="AlphaFoldDB" id="A0A0A9FI20"/>
<name>A0A0A9FI20_ARUDO</name>
<feature type="region of interest" description="Disordered" evidence="1">
    <location>
        <begin position="53"/>
        <end position="88"/>
    </location>
</feature>
<proteinExistence type="predicted"/>
<accession>A0A0A9FI20</accession>